<evidence type="ECO:0000313" key="2">
    <source>
        <dbReference type="EMBL" id="GGJ78478.1"/>
    </source>
</evidence>
<feature type="transmembrane region" description="Helical" evidence="1">
    <location>
        <begin position="64"/>
        <end position="84"/>
    </location>
</feature>
<feature type="transmembrane region" description="Helical" evidence="1">
    <location>
        <begin position="183"/>
        <end position="199"/>
    </location>
</feature>
<dbReference type="RefSeq" id="WP_189105818.1">
    <property type="nucleotide sequence ID" value="NZ_BMMV01000002.1"/>
</dbReference>
<organism evidence="2 3">
    <name type="scientific">Streptomyces camponoticapitis</name>
    <dbReference type="NCBI Taxonomy" id="1616125"/>
    <lineage>
        <taxon>Bacteria</taxon>
        <taxon>Bacillati</taxon>
        <taxon>Actinomycetota</taxon>
        <taxon>Actinomycetes</taxon>
        <taxon>Kitasatosporales</taxon>
        <taxon>Streptomycetaceae</taxon>
        <taxon>Streptomyces</taxon>
    </lineage>
</organism>
<comment type="caution">
    <text evidence="2">The sequence shown here is derived from an EMBL/GenBank/DDBJ whole genome shotgun (WGS) entry which is preliminary data.</text>
</comment>
<feature type="transmembrane region" description="Helical" evidence="1">
    <location>
        <begin position="6"/>
        <end position="26"/>
    </location>
</feature>
<sequence>MCWSATADLTAGVCISVIGAVCVARVRRARDLPLAALPLLLGAHQIVEAVVWNSGGGAGPATTAWAVIAIPLLALWIPLAVLVASPPGSRGRLALPIVSGAATSAALSYYLATREVTADIRGHTIGYAVHLPQPEIAVAGYLLATIGALLLAADRTVRLLGVLVAVGAVICAVIWRMQWVSTWCAFAALASLVMLGWAWRRTGAPGPAA</sequence>
<feature type="transmembrane region" description="Helical" evidence="1">
    <location>
        <begin position="159"/>
        <end position="177"/>
    </location>
</feature>
<protein>
    <recommendedName>
        <fullName evidence="4">Integral membrane protein</fullName>
    </recommendedName>
</protein>
<keyword evidence="3" id="KW-1185">Reference proteome</keyword>
<feature type="transmembrane region" description="Helical" evidence="1">
    <location>
        <begin position="136"/>
        <end position="152"/>
    </location>
</feature>
<dbReference type="Pfam" id="PF20334">
    <property type="entry name" value="DUF6629"/>
    <property type="match status" value="1"/>
</dbReference>
<feature type="transmembrane region" description="Helical" evidence="1">
    <location>
        <begin position="33"/>
        <end position="52"/>
    </location>
</feature>
<evidence type="ECO:0000256" key="1">
    <source>
        <dbReference type="SAM" id="Phobius"/>
    </source>
</evidence>
<name>A0ABQ2DZG6_9ACTN</name>
<dbReference type="EMBL" id="BMMV01000002">
    <property type="protein sequence ID" value="GGJ78478.1"/>
    <property type="molecule type" value="Genomic_DNA"/>
</dbReference>
<dbReference type="InterPro" id="IPR046737">
    <property type="entry name" value="DUF6629"/>
</dbReference>
<keyword evidence="1" id="KW-1133">Transmembrane helix</keyword>
<dbReference type="Proteomes" id="UP000660265">
    <property type="component" value="Unassembled WGS sequence"/>
</dbReference>
<accession>A0ABQ2DZG6</accession>
<evidence type="ECO:0000313" key="3">
    <source>
        <dbReference type="Proteomes" id="UP000660265"/>
    </source>
</evidence>
<reference evidence="3" key="1">
    <citation type="journal article" date="2019" name="Int. J. Syst. Evol. Microbiol.">
        <title>The Global Catalogue of Microorganisms (GCM) 10K type strain sequencing project: providing services to taxonomists for standard genome sequencing and annotation.</title>
        <authorList>
            <consortium name="The Broad Institute Genomics Platform"/>
            <consortium name="The Broad Institute Genome Sequencing Center for Infectious Disease"/>
            <person name="Wu L."/>
            <person name="Ma J."/>
        </authorList>
    </citation>
    <scope>NUCLEOTIDE SEQUENCE [LARGE SCALE GENOMIC DNA]</scope>
    <source>
        <strain evidence="3">CGMCC 4.7275</strain>
    </source>
</reference>
<keyword evidence="1" id="KW-0812">Transmembrane</keyword>
<feature type="transmembrane region" description="Helical" evidence="1">
    <location>
        <begin position="93"/>
        <end position="112"/>
    </location>
</feature>
<evidence type="ECO:0008006" key="4">
    <source>
        <dbReference type="Google" id="ProtNLM"/>
    </source>
</evidence>
<proteinExistence type="predicted"/>
<gene>
    <name evidence="2" type="ORF">GCM10011583_07490</name>
</gene>
<keyword evidence="1" id="KW-0472">Membrane</keyword>